<proteinExistence type="predicted"/>
<dbReference type="EMBL" id="CP157947">
    <property type="protein sequence ID" value="XBS70129.1"/>
    <property type="molecule type" value="Genomic_DNA"/>
</dbReference>
<accession>A0AAU7QAQ9</accession>
<gene>
    <name evidence="1" type="ORF">ABK905_02180</name>
</gene>
<dbReference type="AlphaFoldDB" id="A0AAU7QAQ9"/>
<organism evidence="1">
    <name type="scientific">Acerihabitans sp. KWT182</name>
    <dbReference type="NCBI Taxonomy" id="3157919"/>
    <lineage>
        <taxon>Bacteria</taxon>
        <taxon>Pseudomonadati</taxon>
        <taxon>Pseudomonadota</taxon>
        <taxon>Gammaproteobacteria</taxon>
        <taxon>Enterobacterales</taxon>
        <taxon>Pectobacteriaceae</taxon>
        <taxon>Acerihabitans</taxon>
    </lineage>
</organism>
<name>A0AAU7QAQ9_9GAMM</name>
<sequence>MQSWESVSFDDAPLADINLSGAVLINDAPADSVSRNAMRYRVYQTSSGTGVSGAALTLSVSGGATLIPPPALG</sequence>
<reference evidence="1" key="1">
    <citation type="submission" date="2024-06" db="EMBL/GenBank/DDBJ databases">
        <authorList>
            <person name="Coelho C."/>
            <person name="Bento M."/>
            <person name="Garcia E."/>
            <person name="Camelo A."/>
            <person name="Brandao I."/>
            <person name="Espirito Santo C."/>
            <person name="Trovao J."/>
            <person name="Verissimo A."/>
            <person name="Costa J."/>
            <person name="Tiago I."/>
        </authorList>
    </citation>
    <scope>NUCLEOTIDE SEQUENCE</scope>
    <source>
        <strain evidence="1">KWT182</strain>
    </source>
</reference>
<evidence type="ECO:0000313" key="1">
    <source>
        <dbReference type="EMBL" id="XBS70129.1"/>
    </source>
</evidence>
<protein>
    <submittedName>
        <fullName evidence="1">Uncharacterized protein</fullName>
    </submittedName>
</protein>